<dbReference type="Pfam" id="PF08327">
    <property type="entry name" value="AHSA1"/>
    <property type="match status" value="1"/>
</dbReference>
<dbReference type="SUPFAM" id="SSF55961">
    <property type="entry name" value="Bet v1-like"/>
    <property type="match status" value="1"/>
</dbReference>
<name>A0ABT9J660_9BACL</name>
<proteinExistence type="inferred from homology"/>
<keyword evidence="4" id="KW-1185">Reference proteome</keyword>
<evidence type="ECO:0000313" key="4">
    <source>
        <dbReference type="Proteomes" id="UP001231941"/>
    </source>
</evidence>
<comment type="caution">
    <text evidence="3">The sequence shown here is derived from an EMBL/GenBank/DDBJ whole genome shotgun (WGS) entry which is preliminary data.</text>
</comment>
<feature type="domain" description="Activator of Hsp90 ATPase homologue 1/2-like C-terminal" evidence="2">
    <location>
        <begin position="13"/>
        <end position="143"/>
    </location>
</feature>
<sequence length="153" mass="17638">MSITQEIYIQSDLDLVWRAWTKSERITKWFAPAAEIELEKNGKFELYFDPSNKNSMSTIGCKIIKYEEPHLLEIQWKGPDEFAEFMNGQEQLTTVKIELVSKDGGTNVTLEHSGWLDTDDWQSAKMWHVKAWEQALSSLKSNMESGEGILCCK</sequence>
<dbReference type="RefSeq" id="WP_305994340.1">
    <property type="nucleotide sequence ID" value="NZ_JAVAMP010000023.1"/>
</dbReference>
<evidence type="ECO:0000259" key="2">
    <source>
        <dbReference type="Pfam" id="PF08327"/>
    </source>
</evidence>
<dbReference type="Gene3D" id="3.30.530.20">
    <property type="match status" value="1"/>
</dbReference>
<comment type="similarity">
    <text evidence="1">Belongs to the AHA1 family.</text>
</comment>
<protein>
    <submittedName>
        <fullName evidence="3">SRPBCC domain-containing protein</fullName>
    </submittedName>
</protein>
<evidence type="ECO:0000313" key="3">
    <source>
        <dbReference type="EMBL" id="MDP5277038.1"/>
    </source>
</evidence>
<reference evidence="3 4" key="1">
    <citation type="submission" date="2023-08" db="EMBL/GenBank/DDBJ databases">
        <authorList>
            <person name="Park J.-S."/>
        </authorList>
    </citation>
    <scope>NUCLEOTIDE SEQUENCE [LARGE SCALE GENOMIC DNA]</scope>
    <source>
        <strain evidence="3 4">2205SS18-9</strain>
    </source>
</reference>
<evidence type="ECO:0000256" key="1">
    <source>
        <dbReference type="ARBA" id="ARBA00006817"/>
    </source>
</evidence>
<dbReference type="Proteomes" id="UP001231941">
    <property type="component" value="Unassembled WGS sequence"/>
</dbReference>
<accession>A0ABT9J660</accession>
<organism evidence="3 4">
    <name type="scientific">Chengkuizengella axinellae</name>
    <dbReference type="NCBI Taxonomy" id="3064388"/>
    <lineage>
        <taxon>Bacteria</taxon>
        <taxon>Bacillati</taxon>
        <taxon>Bacillota</taxon>
        <taxon>Bacilli</taxon>
        <taxon>Bacillales</taxon>
        <taxon>Paenibacillaceae</taxon>
        <taxon>Chengkuizengella</taxon>
    </lineage>
</organism>
<dbReference type="CDD" id="cd07814">
    <property type="entry name" value="SRPBCC_CalC_Aha1-like"/>
    <property type="match status" value="1"/>
</dbReference>
<dbReference type="EMBL" id="JAVAMP010000023">
    <property type="protein sequence ID" value="MDP5277038.1"/>
    <property type="molecule type" value="Genomic_DNA"/>
</dbReference>
<dbReference type="InterPro" id="IPR013538">
    <property type="entry name" value="ASHA1/2-like_C"/>
</dbReference>
<dbReference type="InterPro" id="IPR023393">
    <property type="entry name" value="START-like_dom_sf"/>
</dbReference>
<gene>
    <name evidence="3" type="ORF">Q5Y73_23350</name>
</gene>